<protein>
    <submittedName>
        <fullName evidence="3">Uncharacterized protein</fullName>
    </submittedName>
</protein>
<name>A0A9W8LEU9_9FUNG</name>
<feature type="region of interest" description="Disordered" evidence="1">
    <location>
        <begin position="95"/>
        <end position="131"/>
    </location>
</feature>
<gene>
    <name evidence="3" type="ORF">H4R18_005958</name>
</gene>
<proteinExistence type="predicted"/>
<reference evidence="3" key="1">
    <citation type="submission" date="2022-07" db="EMBL/GenBank/DDBJ databases">
        <title>Phylogenomic reconstructions and comparative analyses of Kickxellomycotina fungi.</title>
        <authorList>
            <person name="Reynolds N.K."/>
            <person name="Stajich J.E."/>
            <person name="Barry K."/>
            <person name="Grigoriev I.V."/>
            <person name="Crous P."/>
            <person name="Smith M.E."/>
        </authorList>
    </citation>
    <scope>NUCLEOTIDE SEQUENCE</scope>
    <source>
        <strain evidence="3">NBRC 105414</strain>
    </source>
</reference>
<evidence type="ECO:0000313" key="3">
    <source>
        <dbReference type="EMBL" id="KAJ2775673.1"/>
    </source>
</evidence>
<accession>A0A9W8LEU9</accession>
<dbReference type="EMBL" id="JANBUL010000417">
    <property type="protein sequence ID" value="KAJ2775673.1"/>
    <property type="molecule type" value="Genomic_DNA"/>
</dbReference>
<keyword evidence="2" id="KW-0732">Signal</keyword>
<feature type="chain" id="PRO_5040761873" evidence="2">
    <location>
        <begin position="24"/>
        <end position="192"/>
    </location>
</feature>
<evidence type="ECO:0000256" key="2">
    <source>
        <dbReference type="SAM" id="SignalP"/>
    </source>
</evidence>
<feature type="compositionally biased region" description="Low complexity" evidence="1">
    <location>
        <begin position="100"/>
        <end position="129"/>
    </location>
</feature>
<feature type="signal peptide" evidence="2">
    <location>
        <begin position="1"/>
        <end position="23"/>
    </location>
</feature>
<evidence type="ECO:0000256" key="1">
    <source>
        <dbReference type="SAM" id="MobiDB-lite"/>
    </source>
</evidence>
<dbReference type="Proteomes" id="UP001140217">
    <property type="component" value="Unassembled WGS sequence"/>
</dbReference>
<dbReference type="PROSITE" id="PS51257">
    <property type="entry name" value="PROKAR_LIPOPROTEIN"/>
    <property type="match status" value="1"/>
</dbReference>
<keyword evidence="4" id="KW-1185">Reference proteome</keyword>
<evidence type="ECO:0000313" key="4">
    <source>
        <dbReference type="Proteomes" id="UP001140217"/>
    </source>
</evidence>
<comment type="caution">
    <text evidence="3">The sequence shown here is derived from an EMBL/GenBank/DDBJ whole genome shotgun (WGS) entry which is preliminary data.</text>
</comment>
<dbReference type="AlphaFoldDB" id="A0A9W8LEU9"/>
<organism evidence="3 4">
    <name type="scientific">Coemansia javaensis</name>
    <dbReference type="NCBI Taxonomy" id="2761396"/>
    <lineage>
        <taxon>Eukaryota</taxon>
        <taxon>Fungi</taxon>
        <taxon>Fungi incertae sedis</taxon>
        <taxon>Zoopagomycota</taxon>
        <taxon>Kickxellomycotina</taxon>
        <taxon>Kickxellomycetes</taxon>
        <taxon>Kickxellales</taxon>
        <taxon>Kickxellaceae</taxon>
        <taxon>Coemansia</taxon>
    </lineage>
</organism>
<sequence length="192" mass="18371">MVGTRNALVALATVAAWVGCASSAQAPPDGAGSGNIAVGVACSNSGNKVGFGCENAGSLLVCAGGRWAPLSACPPGTACREGACVGSDGSVAFSLPAPDTPGAGTAATEERTATTSSSSSTAAADQSLDASDEFENASTLSQYASTESSASIGWFESLKGAGSRTAAPLGAGATWVPGLLALGAAWVLAAGP</sequence>